<dbReference type="Proteomes" id="UP000736335">
    <property type="component" value="Unassembled WGS sequence"/>
</dbReference>
<comment type="caution">
    <text evidence="3">The sequence shown here is derived from an EMBL/GenBank/DDBJ whole genome shotgun (WGS) entry which is preliminary data.</text>
</comment>
<reference evidence="3" key="2">
    <citation type="submission" date="2020-11" db="EMBL/GenBank/DDBJ databases">
        <authorList>
            <consortium name="DOE Joint Genome Institute"/>
            <person name="Kuo A."/>
            <person name="Miyauchi S."/>
            <person name="Kiss E."/>
            <person name="Drula E."/>
            <person name="Kohler A."/>
            <person name="Sanchez-Garcia M."/>
            <person name="Andreopoulos B."/>
            <person name="Barry K.W."/>
            <person name="Bonito G."/>
            <person name="Buee M."/>
            <person name="Carver A."/>
            <person name="Chen C."/>
            <person name="Cichocki N."/>
            <person name="Clum A."/>
            <person name="Culley D."/>
            <person name="Crous P.W."/>
            <person name="Fauchery L."/>
            <person name="Girlanda M."/>
            <person name="Hayes R."/>
            <person name="Keri Z."/>
            <person name="Labutti K."/>
            <person name="Lipzen A."/>
            <person name="Lombard V."/>
            <person name="Magnuson J."/>
            <person name="Maillard F."/>
            <person name="Morin E."/>
            <person name="Murat C."/>
            <person name="Nolan M."/>
            <person name="Ohm R."/>
            <person name="Pangilinan J."/>
            <person name="Pereira M."/>
            <person name="Perotto S."/>
            <person name="Peter M."/>
            <person name="Riley R."/>
            <person name="Sitrit Y."/>
            <person name="Stielow B."/>
            <person name="Szollosi G."/>
            <person name="Zifcakova L."/>
            <person name="Stursova M."/>
            <person name="Spatafora J.W."/>
            <person name="Tedersoo L."/>
            <person name="Vaario L.-M."/>
            <person name="Yamada A."/>
            <person name="Yan M."/>
            <person name="Wang P."/>
            <person name="Xu J."/>
            <person name="Bruns T."/>
            <person name="Baldrian P."/>
            <person name="Vilgalys R."/>
            <person name="Henrissat B."/>
            <person name="Grigoriev I.V."/>
            <person name="Hibbett D."/>
            <person name="Nagy L.G."/>
            <person name="Martin F.M."/>
        </authorList>
    </citation>
    <scope>NUCLEOTIDE SEQUENCE</scope>
    <source>
        <strain evidence="3">UH-Tt-Lm1</strain>
    </source>
</reference>
<feature type="chain" id="PRO_5040291479" evidence="2">
    <location>
        <begin position="19"/>
        <end position="203"/>
    </location>
</feature>
<feature type="signal peptide" evidence="2">
    <location>
        <begin position="1"/>
        <end position="18"/>
    </location>
</feature>
<proteinExistence type="predicted"/>
<name>A0A9P6L8V2_9AGAM</name>
<evidence type="ECO:0000313" key="4">
    <source>
        <dbReference type="Proteomes" id="UP000736335"/>
    </source>
</evidence>
<organism evidence="3 4">
    <name type="scientific">Thelephora terrestris</name>
    <dbReference type="NCBI Taxonomy" id="56493"/>
    <lineage>
        <taxon>Eukaryota</taxon>
        <taxon>Fungi</taxon>
        <taxon>Dikarya</taxon>
        <taxon>Basidiomycota</taxon>
        <taxon>Agaricomycotina</taxon>
        <taxon>Agaricomycetes</taxon>
        <taxon>Thelephorales</taxon>
        <taxon>Thelephoraceae</taxon>
        <taxon>Thelephora</taxon>
    </lineage>
</organism>
<gene>
    <name evidence="3" type="ORF">BJ322DRAFT_1019623</name>
</gene>
<dbReference type="OrthoDB" id="10606418at2759"/>
<keyword evidence="4" id="KW-1185">Reference proteome</keyword>
<keyword evidence="2" id="KW-0732">Signal</keyword>
<feature type="region of interest" description="Disordered" evidence="1">
    <location>
        <begin position="100"/>
        <end position="136"/>
    </location>
</feature>
<sequence length="203" mass="21215">MFSRVIISSLLLAALANGLVFRRDDGYYSSSSSSLGTPPALSLPTVTPEPILLPVPSISFSLPPLDLNPTSTPVPSLSSSSLSPSVSVVTTTVYVYPSQCSPTPTAGPSGVPDDDSSTQPTPITPPQESPLILPPVRRDDSDSVVAQMRALEQQVMNTYVNLGKGDEMLSVLGQIENLIAQAVAPGADLNSLLQQAQDVVNNS</sequence>
<evidence type="ECO:0000256" key="2">
    <source>
        <dbReference type="SAM" id="SignalP"/>
    </source>
</evidence>
<accession>A0A9P6L8V2</accession>
<reference evidence="3" key="1">
    <citation type="journal article" date="2020" name="Nat. Commun.">
        <title>Large-scale genome sequencing of mycorrhizal fungi provides insights into the early evolution of symbiotic traits.</title>
        <authorList>
            <person name="Miyauchi S."/>
            <person name="Kiss E."/>
            <person name="Kuo A."/>
            <person name="Drula E."/>
            <person name="Kohler A."/>
            <person name="Sanchez-Garcia M."/>
            <person name="Morin E."/>
            <person name="Andreopoulos B."/>
            <person name="Barry K.W."/>
            <person name="Bonito G."/>
            <person name="Buee M."/>
            <person name="Carver A."/>
            <person name="Chen C."/>
            <person name="Cichocki N."/>
            <person name="Clum A."/>
            <person name="Culley D."/>
            <person name="Crous P.W."/>
            <person name="Fauchery L."/>
            <person name="Girlanda M."/>
            <person name="Hayes R.D."/>
            <person name="Keri Z."/>
            <person name="LaButti K."/>
            <person name="Lipzen A."/>
            <person name="Lombard V."/>
            <person name="Magnuson J."/>
            <person name="Maillard F."/>
            <person name="Murat C."/>
            <person name="Nolan M."/>
            <person name="Ohm R.A."/>
            <person name="Pangilinan J."/>
            <person name="Pereira M.F."/>
            <person name="Perotto S."/>
            <person name="Peter M."/>
            <person name="Pfister S."/>
            <person name="Riley R."/>
            <person name="Sitrit Y."/>
            <person name="Stielow J.B."/>
            <person name="Szollosi G."/>
            <person name="Zifcakova L."/>
            <person name="Stursova M."/>
            <person name="Spatafora J.W."/>
            <person name="Tedersoo L."/>
            <person name="Vaario L.M."/>
            <person name="Yamada A."/>
            <person name="Yan M."/>
            <person name="Wang P."/>
            <person name="Xu J."/>
            <person name="Bruns T."/>
            <person name="Baldrian P."/>
            <person name="Vilgalys R."/>
            <person name="Dunand C."/>
            <person name="Henrissat B."/>
            <person name="Grigoriev I.V."/>
            <person name="Hibbett D."/>
            <person name="Nagy L.G."/>
            <person name="Martin F.M."/>
        </authorList>
    </citation>
    <scope>NUCLEOTIDE SEQUENCE</scope>
    <source>
        <strain evidence="3">UH-Tt-Lm1</strain>
    </source>
</reference>
<dbReference type="AlphaFoldDB" id="A0A9P6L8V2"/>
<dbReference type="EMBL" id="WIUZ02000005">
    <property type="protein sequence ID" value="KAF9787126.1"/>
    <property type="molecule type" value="Genomic_DNA"/>
</dbReference>
<evidence type="ECO:0000313" key="3">
    <source>
        <dbReference type="EMBL" id="KAF9787126.1"/>
    </source>
</evidence>
<evidence type="ECO:0000256" key="1">
    <source>
        <dbReference type="SAM" id="MobiDB-lite"/>
    </source>
</evidence>
<protein>
    <submittedName>
        <fullName evidence="3">Uncharacterized protein</fullName>
    </submittedName>
</protein>